<evidence type="ECO:0000313" key="1">
    <source>
        <dbReference type="EMBL" id="MCM5681113.1"/>
    </source>
</evidence>
<gene>
    <name evidence="1" type="ORF">M8A51_16425</name>
</gene>
<organism evidence="1 2">
    <name type="scientific">Caldimonas mangrovi</name>
    <dbReference type="NCBI Taxonomy" id="2944811"/>
    <lineage>
        <taxon>Bacteria</taxon>
        <taxon>Pseudomonadati</taxon>
        <taxon>Pseudomonadota</taxon>
        <taxon>Betaproteobacteria</taxon>
        <taxon>Burkholderiales</taxon>
        <taxon>Sphaerotilaceae</taxon>
        <taxon>Caldimonas</taxon>
    </lineage>
</organism>
<reference evidence="1" key="1">
    <citation type="submission" date="2022-05" db="EMBL/GenBank/DDBJ databases">
        <title>Schlegelella sp. nov., isolated from mangrove soil.</title>
        <authorList>
            <person name="Liu Y."/>
            <person name="Ge X."/>
            <person name="Liu W."/>
        </authorList>
    </citation>
    <scope>NUCLEOTIDE SEQUENCE</scope>
    <source>
        <strain evidence="1">S2-27</strain>
    </source>
</reference>
<comment type="caution">
    <text evidence="1">The sequence shown here is derived from an EMBL/GenBank/DDBJ whole genome shotgun (WGS) entry which is preliminary data.</text>
</comment>
<evidence type="ECO:0000313" key="2">
    <source>
        <dbReference type="Proteomes" id="UP001165541"/>
    </source>
</evidence>
<keyword evidence="2" id="KW-1185">Reference proteome</keyword>
<dbReference type="RefSeq" id="WP_251779596.1">
    <property type="nucleotide sequence ID" value="NZ_JAMKFE010000010.1"/>
</dbReference>
<name>A0ABT0YQU1_9BURK</name>
<accession>A0ABT0YQU1</accession>
<protein>
    <recommendedName>
        <fullName evidence="3">MmgE/PrpD family protein</fullName>
    </recommendedName>
</protein>
<proteinExistence type="predicted"/>
<dbReference type="EMBL" id="JAMKFE010000010">
    <property type="protein sequence ID" value="MCM5681113.1"/>
    <property type="molecule type" value="Genomic_DNA"/>
</dbReference>
<evidence type="ECO:0008006" key="3">
    <source>
        <dbReference type="Google" id="ProtNLM"/>
    </source>
</evidence>
<dbReference type="Proteomes" id="UP001165541">
    <property type="component" value="Unassembled WGS sequence"/>
</dbReference>
<sequence>MNTVLDHLAAELRLDAPGGEPLRLAFGYACVLRVQHLLEEADVVACLRGLGAYLDGTLDRAGLDWLAAEAARLANQHRGSRSIDGCGHAAVSASYAVANALAGKALQAADYAAYAVVYGQGGYGAVAEPQAFEPEFAWQVDCLTRLSSSTAAPLNRS</sequence>